<comment type="caution">
    <text evidence="2">The sequence shown here is derived from an EMBL/GenBank/DDBJ whole genome shotgun (WGS) entry which is preliminary data.</text>
</comment>
<protein>
    <submittedName>
        <fullName evidence="2">Uncharacterized protein</fullName>
    </submittedName>
</protein>
<organism evidence="2 3">
    <name type="scientific">Sulfitobacter guttiformis</name>
    <dbReference type="NCBI Taxonomy" id="74349"/>
    <lineage>
        <taxon>Bacteria</taxon>
        <taxon>Pseudomonadati</taxon>
        <taxon>Pseudomonadota</taxon>
        <taxon>Alphaproteobacteria</taxon>
        <taxon>Rhodobacterales</taxon>
        <taxon>Roseobacteraceae</taxon>
        <taxon>Sulfitobacter</taxon>
    </lineage>
</organism>
<name>A0A420DH29_9RHOB</name>
<feature type="transmembrane region" description="Helical" evidence="1">
    <location>
        <begin position="66"/>
        <end position="83"/>
    </location>
</feature>
<dbReference type="AlphaFoldDB" id="A0A420DH29"/>
<keyword evidence="1" id="KW-0812">Transmembrane</keyword>
<evidence type="ECO:0000313" key="2">
    <source>
        <dbReference type="EMBL" id="RKE93523.1"/>
    </source>
</evidence>
<evidence type="ECO:0000313" key="3">
    <source>
        <dbReference type="Proteomes" id="UP000284407"/>
    </source>
</evidence>
<dbReference type="RefSeq" id="WP_025062429.1">
    <property type="nucleotide sequence ID" value="NZ_RAQK01000002.1"/>
</dbReference>
<dbReference type="Proteomes" id="UP000284407">
    <property type="component" value="Unassembled WGS sequence"/>
</dbReference>
<keyword evidence="3" id="KW-1185">Reference proteome</keyword>
<keyword evidence="1" id="KW-0472">Membrane</keyword>
<reference evidence="2 3" key="1">
    <citation type="submission" date="2018-09" db="EMBL/GenBank/DDBJ databases">
        <title>Genomic Encyclopedia of Archaeal and Bacterial Type Strains, Phase II (KMG-II): from individual species to whole genera.</title>
        <authorList>
            <person name="Goeker M."/>
        </authorList>
    </citation>
    <scope>NUCLEOTIDE SEQUENCE [LARGE SCALE GENOMIC DNA]</scope>
    <source>
        <strain evidence="2 3">DSM 11458</strain>
    </source>
</reference>
<accession>A0A420DH29</accession>
<sequence>MVGFCKKWVLRFYGVLGFLLLIVGFSGVPGDIDQWYVWIAAVVENPTIQKWAEFAADAAQLINEPIVRIALGAIGLIAIAWPMQRFLRLRYKVKIWGRSKMSEDVWVSHEEAIREIQESEWGELREPYTYETRSIVDTGALFAALNHKHTVSGMSPERKAARKFKIYIEATLRAFHRNNPEAVRQSKEGTSETELNTLRAFLQEALDREIIDEIGHVPNIKIT</sequence>
<proteinExistence type="predicted"/>
<keyword evidence="1" id="KW-1133">Transmembrane helix</keyword>
<feature type="transmembrane region" description="Helical" evidence="1">
    <location>
        <begin position="12"/>
        <end position="28"/>
    </location>
</feature>
<dbReference type="EMBL" id="RAQK01000002">
    <property type="protein sequence ID" value="RKE93523.1"/>
    <property type="molecule type" value="Genomic_DNA"/>
</dbReference>
<evidence type="ECO:0000256" key="1">
    <source>
        <dbReference type="SAM" id="Phobius"/>
    </source>
</evidence>
<gene>
    <name evidence="2" type="ORF">C8N30_2580</name>
</gene>
<dbReference type="OrthoDB" id="9918317at2"/>